<feature type="DNA-binding region" description="H-T-H motif" evidence="4">
    <location>
        <begin position="37"/>
        <end position="56"/>
    </location>
</feature>
<dbReference type="GO" id="GO:0003700">
    <property type="term" value="F:DNA-binding transcription factor activity"/>
    <property type="evidence" value="ECO:0007669"/>
    <property type="project" value="TreeGrafter"/>
</dbReference>
<keyword evidence="1" id="KW-0805">Transcription regulation</keyword>
<reference evidence="6 7" key="1">
    <citation type="submission" date="2017-03" db="EMBL/GenBank/DDBJ databases">
        <title>Genome sequence of Sphingomonas dokdonensis DSM 21029.</title>
        <authorList>
            <person name="Poehlein A."/>
            <person name="Wuebbeler J.H."/>
            <person name="Steinbuechel A."/>
            <person name="Daniel R."/>
        </authorList>
    </citation>
    <scope>NUCLEOTIDE SEQUENCE [LARGE SCALE GENOMIC DNA]</scope>
    <source>
        <strain evidence="6 7">DSM 21029</strain>
    </source>
</reference>
<organism evidence="6 7">
    <name type="scientific">Sphingomonas dokdonensis</name>
    <dbReference type="NCBI Taxonomy" id="344880"/>
    <lineage>
        <taxon>Bacteria</taxon>
        <taxon>Pseudomonadati</taxon>
        <taxon>Pseudomonadota</taxon>
        <taxon>Alphaproteobacteria</taxon>
        <taxon>Sphingomonadales</taxon>
        <taxon>Sphingomonadaceae</taxon>
        <taxon>Sphingomonas</taxon>
    </lineage>
</organism>
<evidence type="ECO:0000256" key="1">
    <source>
        <dbReference type="ARBA" id="ARBA00023015"/>
    </source>
</evidence>
<evidence type="ECO:0000256" key="2">
    <source>
        <dbReference type="ARBA" id="ARBA00023125"/>
    </source>
</evidence>
<evidence type="ECO:0000313" key="6">
    <source>
        <dbReference type="EMBL" id="OWK31112.1"/>
    </source>
</evidence>
<evidence type="ECO:0000259" key="5">
    <source>
        <dbReference type="PROSITE" id="PS50977"/>
    </source>
</evidence>
<dbReference type="PANTHER" id="PTHR30055">
    <property type="entry name" value="HTH-TYPE TRANSCRIPTIONAL REGULATOR RUTR"/>
    <property type="match status" value="1"/>
</dbReference>
<evidence type="ECO:0000256" key="4">
    <source>
        <dbReference type="PROSITE-ProRule" id="PRU00335"/>
    </source>
</evidence>
<evidence type="ECO:0000313" key="7">
    <source>
        <dbReference type="Proteomes" id="UP000197290"/>
    </source>
</evidence>
<dbReference type="Gene3D" id="1.10.357.10">
    <property type="entry name" value="Tetracycline Repressor, domain 2"/>
    <property type="match status" value="1"/>
</dbReference>
<dbReference type="AlphaFoldDB" id="A0A245ZN07"/>
<keyword evidence="2 4" id="KW-0238">DNA-binding</keyword>
<dbReference type="PROSITE" id="PS50977">
    <property type="entry name" value="HTH_TETR_2"/>
    <property type="match status" value="1"/>
</dbReference>
<dbReference type="InterPro" id="IPR009057">
    <property type="entry name" value="Homeodomain-like_sf"/>
</dbReference>
<name>A0A245ZN07_9SPHN</name>
<dbReference type="GO" id="GO:0000976">
    <property type="term" value="F:transcription cis-regulatory region binding"/>
    <property type="evidence" value="ECO:0007669"/>
    <property type="project" value="TreeGrafter"/>
</dbReference>
<feature type="domain" description="HTH tetR-type" evidence="5">
    <location>
        <begin position="13"/>
        <end position="74"/>
    </location>
</feature>
<dbReference type="EMBL" id="NBBI01000002">
    <property type="protein sequence ID" value="OWK31112.1"/>
    <property type="molecule type" value="Genomic_DNA"/>
</dbReference>
<dbReference type="SUPFAM" id="SSF46689">
    <property type="entry name" value="Homeodomain-like"/>
    <property type="match status" value="1"/>
</dbReference>
<evidence type="ECO:0000256" key="3">
    <source>
        <dbReference type="ARBA" id="ARBA00023163"/>
    </source>
</evidence>
<accession>A0A245ZN07</accession>
<dbReference type="OrthoDB" id="2356263at2"/>
<dbReference type="PANTHER" id="PTHR30055:SF234">
    <property type="entry name" value="HTH-TYPE TRANSCRIPTIONAL REGULATOR BETI"/>
    <property type="match status" value="1"/>
</dbReference>
<dbReference type="Proteomes" id="UP000197290">
    <property type="component" value="Unassembled WGS sequence"/>
</dbReference>
<gene>
    <name evidence="6" type="ORF">SPDO_11180</name>
</gene>
<dbReference type="InterPro" id="IPR001647">
    <property type="entry name" value="HTH_TetR"/>
</dbReference>
<protein>
    <submittedName>
        <fullName evidence="6">Putative DNA-binding transcriptional regulator</fullName>
    </submittedName>
</protein>
<dbReference type="RefSeq" id="WP_088366498.1">
    <property type="nucleotide sequence ID" value="NZ_NBBI01000002.1"/>
</dbReference>
<dbReference type="InterPro" id="IPR050109">
    <property type="entry name" value="HTH-type_TetR-like_transc_reg"/>
</dbReference>
<keyword evidence="3" id="KW-0804">Transcription</keyword>
<dbReference type="Pfam" id="PF00440">
    <property type="entry name" value="TetR_N"/>
    <property type="match status" value="1"/>
</dbReference>
<comment type="caution">
    <text evidence="6">The sequence shown here is derived from an EMBL/GenBank/DDBJ whole genome shotgun (WGS) entry which is preliminary data.</text>
</comment>
<proteinExistence type="predicted"/>
<sequence>MNLVRPQSAGRGGTTRNELKRAARRLFAERGIAAVGMREIVEAAGQRNAAAVHYYFGSKDDLLRELVVEGADLIDEARMRMLDEAEARGDLALRDVVRALVIPNAELQGETGEGDTYFRFMTSMQTERRQMFDEWAGGEHSAGYVRCLTHFHRLLDHLPLALVNQRLLFAGLSLRTLLAGREAARDAGVGADHPYWGEAVALDGMIDAVEAILTGPARPA</sequence>
<keyword evidence="7" id="KW-1185">Reference proteome</keyword>